<evidence type="ECO:0000313" key="8">
    <source>
        <dbReference type="Proteomes" id="UP001183410"/>
    </source>
</evidence>
<accession>A0ABU2JXN7</accession>
<evidence type="ECO:0000256" key="2">
    <source>
        <dbReference type="ARBA" id="ARBA00022475"/>
    </source>
</evidence>
<evidence type="ECO:0000313" key="7">
    <source>
        <dbReference type="EMBL" id="MDT0269760.1"/>
    </source>
</evidence>
<dbReference type="InterPro" id="IPR001123">
    <property type="entry name" value="LeuE-type"/>
</dbReference>
<feature type="transmembrane region" description="Helical" evidence="6">
    <location>
        <begin position="6"/>
        <end position="29"/>
    </location>
</feature>
<dbReference type="PANTHER" id="PTHR30086:SF20">
    <property type="entry name" value="ARGININE EXPORTER PROTEIN ARGO-RELATED"/>
    <property type="match status" value="1"/>
</dbReference>
<keyword evidence="4 6" id="KW-1133">Transmembrane helix</keyword>
<reference evidence="8" key="1">
    <citation type="submission" date="2023-07" db="EMBL/GenBank/DDBJ databases">
        <title>30 novel species of actinomycetes from the DSMZ collection.</title>
        <authorList>
            <person name="Nouioui I."/>
        </authorList>
    </citation>
    <scope>NUCLEOTIDE SEQUENCE [LARGE SCALE GENOMIC DNA]</scope>
    <source>
        <strain evidence="8">DSM 44915</strain>
    </source>
</reference>
<proteinExistence type="predicted"/>
<protein>
    <submittedName>
        <fullName evidence="7">LysE family translocator</fullName>
    </submittedName>
</protein>
<evidence type="ECO:0000256" key="1">
    <source>
        <dbReference type="ARBA" id="ARBA00004651"/>
    </source>
</evidence>
<keyword evidence="3 6" id="KW-0812">Transmembrane</keyword>
<feature type="transmembrane region" description="Helical" evidence="6">
    <location>
        <begin position="112"/>
        <end position="132"/>
    </location>
</feature>
<dbReference type="Pfam" id="PF01810">
    <property type="entry name" value="LysE"/>
    <property type="match status" value="1"/>
</dbReference>
<sequence length="209" mass="21378">MTAQAAAGGFAVAVLPLVVTPGASLALLFRHVAEAGRRGAVPVVLGTVAGLGVHAAVATAGLSALVASSSQAFTAVRLVGAAYLIALACWTWRSVSPRAGRRPVARSPRRRLAGSAWLQALWGTVLNPKAMAVYLTLAPQFLERGRPLGGQLALLAGVHALLVAAWLLLWTVLLTAAGRLFARPGVRVAIARSSAVVLFALGIRSAASA</sequence>
<evidence type="ECO:0000256" key="6">
    <source>
        <dbReference type="SAM" id="Phobius"/>
    </source>
</evidence>
<dbReference type="RefSeq" id="WP_311669839.1">
    <property type="nucleotide sequence ID" value="NZ_JAVREO010000019.1"/>
</dbReference>
<comment type="caution">
    <text evidence="7">The sequence shown here is derived from an EMBL/GenBank/DDBJ whole genome shotgun (WGS) entry which is preliminary data.</text>
</comment>
<feature type="transmembrane region" description="Helical" evidence="6">
    <location>
        <begin position="41"/>
        <end position="66"/>
    </location>
</feature>
<feature type="transmembrane region" description="Helical" evidence="6">
    <location>
        <begin position="189"/>
        <end position="207"/>
    </location>
</feature>
<dbReference type="PANTHER" id="PTHR30086">
    <property type="entry name" value="ARGININE EXPORTER PROTEIN ARGO"/>
    <property type="match status" value="1"/>
</dbReference>
<evidence type="ECO:0000256" key="5">
    <source>
        <dbReference type="ARBA" id="ARBA00023136"/>
    </source>
</evidence>
<dbReference type="EMBL" id="JAVREO010000019">
    <property type="protein sequence ID" value="MDT0269760.1"/>
    <property type="molecule type" value="Genomic_DNA"/>
</dbReference>
<comment type="subcellular location">
    <subcellularLocation>
        <location evidence="1">Cell membrane</location>
        <topology evidence="1">Multi-pass membrane protein</topology>
    </subcellularLocation>
</comment>
<feature type="transmembrane region" description="Helical" evidence="6">
    <location>
        <begin position="152"/>
        <end position="177"/>
    </location>
</feature>
<keyword evidence="5 6" id="KW-0472">Membrane</keyword>
<feature type="transmembrane region" description="Helical" evidence="6">
    <location>
        <begin position="72"/>
        <end position="92"/>
    </location>
</feature>
<evidence type="ECO:0000256" key="3">
    <source>
        <dbReference type="ARBA" id="ARBA00022692"/>
    </source>
</evidence>
<keyword evidence="2" id="KW-1003">Cell membrane</keyword>
<name>A0ABU2JXN7_9ACTN</name>
<dbReference type="Proteomes" id="UP001183410">
    <property type="component" value="Unassembled WGS sequence"/>
</dbReference>
<evidence type="ECO:0000256" key="4">
    <source>
        <dbReference type="ARBA" id="ARBA00022989"/>
    </source>
</evidence>
<organism evidence="7 8">
    <name type="scientific">Streptomyces chisholmiae</name>
    <dbReference type="NCBI Taxonomy" id="3075540"/>
    <lineage>
        <taxon>Bacteria</taxon>
        <taxon>Bacillati</taxon>
        <taxon>Actinomycetota</taxon>
        <taxon>Actinomycetes</taxon>
        <taxon>Kitasatosporales</taxon>
        <taxon>Streptomycetaceae</taxon>
        <taxon>Streptomyces</taxon>
    </lineage>
</organism>
<gene>
    <name evidence="7" type="ORF">RM844_26090</name>
</gene>
<keyword evidence="8" id="KW-1185">Reference proteome</keyword>